<protein>
    <submittedName>
        <fullName evidence="4">WD40 repeat-containing protein</fullName>
    </submittedName>
</protein>
<dbReference type="SUPFAM" id="SSF50978">
    <property type="entry name" value="WD40 repeat-like"/>
    <property type="match status" value="1"/>
</dbReference>
<dbReference type="Proteomes" id="UP000010366">
    <property type="component" value="Chromosome"/>
</dbReference>
<organism evidence="4 5">
    <name type="scientific">Chamaesiphon minutus (strain ATCC 27169 / PCC 6605)</name>
    <dbReference type="NCBI Taxonomy" id="1173020"/>
    <lineage>
        <taxon>Bacteria</taxon>
        <taxon>Bacillati</taxon>
        <taxon>Cyanobacteriota</taxon>
        <taxon>Cyanophyceae</taxon>
        <taxon>Gomontiellales</taxon>
        <taxon>Chamaesiphonaceae</taxon>
        <taxon>Chamaesiphon</taxon>
    </lineage>
</organism>
<dbReference type="Gene3D" id="2.130.10.10">
    <property type="entry name" value="YVTN repeat-like/Quinoprotein amine dehydrogenase"/>
    <property type="match status" value="2"/>
</dbReference>
<dbReference type="KEGG" id="cmp:Cha6605_5212"/>
<feature type="repeat" description="WD" evidence="3">
    <location>
        <begin position="266"/>
        <end position="298"/>
    </location>
</feature>
<dbReference type="InterPro" id="IPR036322">
    <property type="entry name" value="WD40_repeat_dom_sf"/>
</dbReference>
<dbReference type="Pfam" id="PF00400">
    <property type="entry name" value="WD40"/>
    <property type="match status" value="5"/>
</dbReference>
<dbReference type="PANTHER" id="PTHR19848">
    <property type="entry name" value="WD40 REPEAT PROTEIN"/>
    <property type="match status" value="1"/>
</dbReference>
<reference evidence="4 5" key="1">
    <citation type="submission" date="2012-05" db="EMBL/GenBank/DDBJ databases">
        <title>Finished chromosome of genome of Chamaesiphon sp. PCC 6605.</title>
        <authorList>
            <consortium name="US DOE Joint Genome Institute"/>
            <person name="Gugger M."/>
            <person name="Coursin T."/>
            <person name="Rippka R."/>
            <person name="Tandeau De Marsac N."/>
            <person name="Huntemann M."/>
            <person name="Wei C.-L."/>
            <person name="Han J."/>
            <person name="Detter J.C."/>
            <person name="Han C."/>
            <person name="Tapia R."/>
            <person name="Chen A."/>
            <person name="Kyrpides N."/>
            <person name="Mavromatis K."/>
            <person name="Markowitz V."/>
            <person name="Szeto E."/>
            <person name="Ivanova N."/>
            <person name="Pagani I."/>
            <person name="Pati A."/>
            <person name="Goodwin L."/>
            <person name="Nordberg H.P."/>
            <person name="Cantor M.N."/>
            <person name="Hua S.X."/>
            <person name="Woyke T."/>
            <person name="Kerfeld C.A."/>
        </authorList>
    </citation>
    <scope>NUCLEOTIDE SEQUENCE [LARGE SCALE GENOMIC DNA]</scope>
    <source>
        <strain evidence="5">ATCC 27169 / PCC 6605</strain>
    </source>
</reference>
<keyword evidence="1 3" id="KW-0853">WD repeat</keyword>
<dbReference type="OrthoDB" id="434800at2"/>
<evidence type="ECO:0000256" key="3">
    <source>
        <dbReference type="PROSITE-ProRule" id="PRU00221"/>
    </source>
</evidence>
<dbReference type="RefSeq" id="WP_015162186.1">
    <property type="nucleotide sequence ID" value="NC_019697.1"/>
</dbReference>
<proteinExistence type="predicted"/>
<name>K9ULV8_CHAP6</name>
<feature type="repeat" description="WD" evidence="3">
    <location>
        <begin position="55"/>
        <end position="87"/>
    </location>
</feature>
<dbReference type="InterPro" id="IPR015943">
    <property type="entry name" value="WD40/YVTN_repeat-like_dom_sf"/>
</dbReference>
<gene>
    <name evidence="4" type="ORF">Cha6605_5212</name>
</gene>
<evidence type="ECO:0000313" key="5">
    <source>
        <dbReference type="Proteomes" id="UP000010366"/>
    </source>
</evidence>
<evidence type="ECO:0000256" key="1">
    <source>
        <dbReference type="ARBA" id="ARBA00022574"/>
    </source>
</evidence>
<keyword evidence="2" id="KW-0677">Repeat</keyword>
<dbReference type="SMART" id="SM00320">
    <property type="entry name" value="WD40"/>
    <property type="match status" value="7"/>
</dbReference>
<dbReference type="PROSITE" id="PS50082">
    <property type="entry name" value="WD_REPEATS_2"/>
    <property type="match status" value="3"/>
</dbReference>
<evidence type="ECO:0000256" key="2">
    <source>
        <dbReference type="ARBA" id="ARBA00022737"/>
    </source>
</evidence>
<keyword evidence="5" id="KW-1185">Reference proteome</keyword>
<dbReference type="PANTHER" id="PTHR19848:SF8">
    <property type="entry name" value="F-BOX AND WD REPEAT DOMAIN CONTAINING 7"/>
    <property type="match status" value="1"/>
</dbReference>
<dbReference type="PROSITE" id="PS50294">
    <property type="entry name" value="WD_REPEATS_REGION"/>
    <property type="match status" value="3"/>
</dbReference>
<dbReference type="InterPro" id="IPR001680">
    <property type="entry name" value="WD40_rpt"/>
</dbReference>
<evidence type="ECO:0000313" key="4">
    <source>
        <dbReference type="EMBL" id="AFY96102.1"/>
    </source>
</evidence>
<dbReference type="EMBL" id="CP003600">
    <property type="protein sequence ID" value="AFY96102.1"/>
    <property type="molecule type" value="Genomic_DNA"/>
</dbReference>
<dbReference type="AlphaFoldDB" id="K9ULV8"/>
<dbReference type="eggNOG" id="COG2319">
    <property type="taxonomic scope" value="Bacteria"/>
</dbReference>
<sequence length="339" mass="37364">MAKSKSSQRKLKLVWQAQLAEYITSIACASDGTVVASSAAGEVAYWENQQLTMLLAANGASVDSLSFDASSRYLAAGGQMGDVRVWDCGHGSPKLLLSLAHKSIWVDAIAWHPSEPYLAFAAGRFVQIWNIANRELITTLDFDLSTVFDLAWHPAGTHLAVAGNLGARIWHSRDWDEEPEYLPANNAIKHLNWSLGGDFLAGATLDRCLVIASSDDFSSTWTMRGFPTRIQQLAWIDKSRSTVAAISAEMLVLCSYADGTWQATPLEFHRDFITTMSIHPTYPLIATASVDGEIAIWEPDLGAIGSFNDNNVEFTQINWHSNDRMLITGSNRGEVKIWR</sequence>
<dbReference type="STRING" id="1173020.Cha6605_5212"/>
<accession>K9ULV8</accession>
<dbReference type="HOGENOM" id="CLU_067065_0_0_3"/>
<feature type="repeat" description="WD" evidence="3">
    <location>
        <begin position="307"/>
        <end position="339"/>
    </location>
</feature>